<feature type="transmembrane region" description="Helical" evidence="1">
    <location>
        <begin position="12"/>
        <end position="35"/>
    </location>
</feature>
<feature type="transmembrane region" description="Helical" evidence="1">
    <location>
        <begin position="41"/>
        <end position="63"/>
    </location>
</feature>
<proteinExistence type="predicted"/>
<keyword evidence="1" id="KW-0472">Membrane</keyword>
<dbReference type="RefSeq" id="WP_404540951.1">
    <property type="nucleotide sequence ID" value="NZ_JADIKL010000008.1"/>
</dbReference>
<name>A0ABW8KIB4_9GAMM</name>
<dbReference type="Proteomes" id="UP001620397">
    <property type="component" value="Unassembled WGS sequence"/>
</dbReference>
<keyword evidence="3" id="KW-1185">Reference proteome</keyword>
<sequence>MKERITKGLFSLSGASIMIGVVGFMSGIVTIFINVNQQLSVKWLLLALLIGISLTLILLKVIFDLSQEIRPPPPYEHPIRYVAEEQVFVIRRNDNFLNNIVVGCYAQMNEIDRLAYLGVVHLIQDRVIQVKIQNDYSVLSKIPSTQEELRNIIIRPVVPVTALQQMGSLESTNV</sequence>
<evidence type="ECO:0000313" key="3">
    <source>
        <dbReference type="Proteomes" id="UP001620397"/>
    </source>
</evidence>
<reference evidence="2 3" key="1">
    <citation type="submission" date="2020-10" db="EMBL/GenBank/DDBJ databases">
        <title>Phylogeny of dyella-like bacteria.</title>
        <authorList>
            <person name="Fu J."/>
        </authorList>
    </citation>
    <scope>NUCLEOTIDE SEQUENCE [LARGE SCALE GENOMIC DNA]</scope>
    <source>
        <strain evidence="2 3">DKC-1</strain>
    </source>
</reference>
<accession>A0ABW8KIB4</accession>
<gene>
    <name evidence="2" type="ORF">ISP14_13870</name>
</gene>
<evidence type="ECO:0000256" key="1">
    <source>
        <dbReference type="SAM" id="Phobius"/>
    </source>
</evidence>
<dbReference type="EMBL" id="JADIKL010000008">
    <property type="protein sequence ID" value="MFK2931880.1"/>
    <property type="molecule type" value="Genomic_DNA"/>
</dbReference>
<evidence type="ECO:0000313" key="2">
    <source>
        <dbReference type="EMBL" id="MFK2931880.1"/>
    </source>
</evidence>
<organism evidence="2 3">
    <name type="scientific">Dyella agri</name>
    <dbReference type="NCBI Taxonomy" id="1926869"/>
    <lineage>
        <taxon>Bacteria</taxon>
        <taxon>Pseudomonadati</taxon>
        <taxon>Pseudomonadota</taxon>
        <taxon>Gammaproteobacteria</taxon>
        <taxon>Lysobacterales</taxon>
        <taxon>Rhodanobacteraceae</taxon>
        <taxon>Dyella</taxon>
    </lineage>
</organism>
<keyword evidence="1" id="KW-0812">Transmembrane</keyword>
<keyword evidence="1" id="KW-1133">Transmembrane helix</keyword>
<protein>
    <submittedName>
        <fullName evidence="2">Uncharacterized protein</fullName>
    </submittedName>
</protein>
<comment type="caution">
    <text evidence="2">The sequence shown here is derived from an EMBL/GenBank/DDBJ whole genome shotgun (WGS) entry which is preliminary data.</text>
</comment>